<evidence type="ECO:0000256" key="1">
    <source>
        <dbReference type="ARBA" id="ARBA00022737"/>
    </source>
</evidence>
<dbReference type="AlphaFoldDB" id="A0AAN8VT80"/>
<dbReference type="Pfam" id="PF00635">
    <property type="entry name" value="Motile_Sperm"/>
    <property type="match status" value="1"/>
</dbReference>
<dbReference type="PROSITE" id="PS50088">
    <property type="entry name" value="ANK_REPEAT"/>
    <property type="match status" value="6"/>
</dbReference>
<dbReference type="InterPro" id="IPR000535">
    <property type="entry name" value="MSP_dom"/>
</dbReference>
<keyword evidence="6" id="KW-1185">Reference proteome</keyword>
<dbReference type="Gene3D" id="2.60.40.10">
    <property type="entry name" value="Immunoglobulins"/>
    <property type="match status" value="1"/>
</dbReference>
<feature type="repeat" description="ANK" evidence="3">
    <location>
        <begin position="244"/>
        <end position="276"/>
    </location>
</feature>
<keyword evidence="2 3" id="KW-0040">ANK repeat</keyword>
<dbReference type="PROSITE" id="PS50297">
    <property type="entry name" value="ANK_REP_REGION"/>
    <property type="match status" value="6"/>
</dbReference>
<dbReference type="InterPro" id="IPR050776">
    <property type="entry name" value="Ank_Repeat/CDKN_Inhibitor"/>
</dbReference>
<dbReference type="SMART" id="SM00248">
    <property type="entry name" value="ANK"/>
    <property type="match status" value="9"/>
</dbReference>
<proteinExistence type="predicted"/>
<dbReference type="Gene3D" id="1.25.40.20">
    <property type="entry name" value="Ankyrin repeat-containing domain"/>
    <property type="match status" value="4"/>
</dbReference>
<evidence type="ECO:0000259" key="4">
    <source>
        <dbReference type="PROSITE" id="PS50202"/>
    </source>
</evidence>
<evidence type="ECO:0000256" key="2">
    <source>
        <dbReference type="ARBA" id="ARBA00023043"/>
    </source>
</evidence>
<evidence type="ECO:0000313" key="5">
    <source>
        <dbReference type="EMBL" id="KAK6932982.1"/>
    </source>
</evidence>
<dbReference type="GO" id="GO:0005634">
    <property type="term" value="C:nucleus"/>
    <property type="evidence" value="ECO:0007669"/>
    <property type="project" value="TreeGrafter"/>
</dbReference>
<feature type="repeat" description="ANK" evidence="3">
    <location>
        <begin position="178"/>
        <end position="210"/>
    </location>
</feature>
<accession>A0AAN8VT80</accession>
<evidence type="ECO:0000313" key="6">
    <source>
        <dbReference type="Proteomes" id="UP001370490"/>
    </source>
</evidence>
<dbReference type="EMBL" id="JBAMMX010000009">
    <property type="protein sequence ID" value="KAK6932982.1"/>
    <property type="molecule type" value="Genomic_DNA"/>
</dbReference>
<dbReference type="SUPFAM" id="SSF48403">
    <property type="entry name" value="Ankyrin repeat"/>
    <property type="match status" value="1"/>
</dbReference>
<feature type="domain" description="MSP" evidence="4">
    <location>
        <begin position="1"/>
        <end position="138"/>
    </location>
</feature>
<evidence type="ECO:0000256" key="3">
    <source>
        <dbReference type="PROSITE-ProRule" id="PRU00023"/>
    </source>
</evidence>
<reference evidence="5 6" key="1">
    <citation type="submission" date="2023-12" db="EMBL/GenBank/DDBJ databases">
        <title>A high-quality genome assembly for Dillenia turbinata (Dilleniales).</title>
        <authorList>
            <person name="Chanderbali A."/>
        </authorList>
    </citation>
    <scope>NUCLEOTIDE SEQUENCE [LARGE SCALE GENOMIC DNA]</scope>
    <source>
        <strain evidence="5">LSX21</strain>
        <tissue evidence="5">Leaf</tissue>
    </source>
</reference>
<dbReference type="InterPro" id="IPR036770">
    <property type="entry name" value="Ankyrin_rpt-contain_sf"/>
</dbReference>
<feature type="repeat" description="ANK" evidence="3">
    <location>
        <begin position="332"/>
        <end position="364"/>
    </location>
</feature>
<protein>
    <submittedName>
        <fullName evidence="5">Ankyrin repeat</fullName>
    </submittedName>
</protein>
<feature type="repeat" description="ANK" evidence="3">
    <location>
        <begin position="398"/>
        <end position="424"/>
    </location>
</feature>
<dbReference type="Proteomes" id="UP001370490">
    <property type="component" value="Unassembled WGS sequence"/>
</dbReference>
<organism evidence="5 6">
    <name type="scientific">Dillenia turbinata</name>
    <dbReference type="NCBI Taxonomy" id="194707"/>
    <lineage>
        <taxon>Eukaryota</taxon>
        <taxon>Viridiplantae</taxon>
        <taxon>Streptophyta</taxon>
        <taxon>Embryophyta</taxon>
        <taxon>Tracheophyta</taxon>
        <taxon>Spermatophyta</taxon>
        <taxon>Magnoliopsida</taxon>
        <taxon>eudicotyledons</taxon>
        <taxon>Gunneridae</taxon>
        <taxon>Pentapetalae</taxon>
        <taxon>Dilleniales</taxon>
        <taxon>Dilleniaceae</taxon>
        <taxon>Dillenia</taxon>
    </lineage>
</organism>
<dbReference type="PROSITE" id="PS50202">
    <property type="entry name" value="MSP"/>
    <property type="match status" value="1"/>
</dbReference>
<dbReference type="InterPro" id="IPR008962">
    <property type="entry name" value="PapD-like_sf"/>
</dbReference>
<dbReference type="Pfam" id="PF12796">
    <property type="entry name" value="Ank_2"/>
    <property type="match status" value="2"/>
</dbReference>
<gene>
    <name evidence="5" type="ORF">RJ641_035876</name>
</gene>
<comment type="caution">
    <text evidence="5">The sequence shown here is derived from an EMBL/GenBank/DDBJ whole genome shotgun (WGS) entry which is preliminary data.</text>
</comment>
<keyword evidence="1" id="KW-0677">Repeat</keyword>
<dbReference type="InterPro" id="IPR013783">
    <property type="entry name" value="Ig-like_fold"/>
</dbReference>
<dbReference type="PANTHER" id="PTHR24201">
    <property type="entry name" value="ANK_REP_REGION DOMAIN-CONTAINING PROTEIN"/>
    <property type="match status" value="1"/>
</dbReference>
<name>A0AAN8VT80_9MAGN</name>
<feature type="repeat" description="ANK" evidence="3">
    <location>
        <begin position="211"/>
        <end position="243"/>
    </location>
</feature>
<sequence>MEKLVEVSDQEVRIDFILGTKCRANVRLRSLCASSPVSFKVQTSSPDKFLVNPPSGLIQPLSYAVFQVILKPQSQLPSSFPRSPSDRFLIKTSLQSHPSISHDVKLRVAYVGPYLLKQAVSNGNFDAVKSLVKREKTVISNLSSKEADSLLRLATESGKDVLVNLLLESGLRGEKDDVGWTELHVAADNGRTEEVARMVRDGRDLDVRDKEGRTPLHLAASKGHARCVRKLVEGGADKNARSIDGKTSLYRAAANGDRRIVELLIELGADPSIATIDRGRCPLDIAREKGHNEVVEILERGEAVLTSARRGELNLLGSLLVKGATVNHHDQYGLTPIHAAAIKGHTEVVVMLVNYGADLECQDLEGHRPLHLAVEGGDLETVEVLINLGSNVNAMTKRGATPLSFARALGYDDISQLLLDRGASCSLRVIVGYSSKYQ</sequence>
<feature type="repeat" description="ANK" evidence="3">
    <location>
        <begin position="365"/>
        <end position="397"/>
    </location>
</feature>
<dbReference type="PRINTS" id="PR01415">
    <property type="entry name" value="ANKYRIN"/>
</dbReference>
<dbReference type="PANTHER" id="PTHR24201:SF2">
    <property type="entry name" value="ANKYRIN REPEAT DOMAIN-CONTAINING PROTEIN 42"/>
    <property type="match status" value="1"/>
</dbReference>
<dbReference type="InterPro" id="IPR002110">
    <property type="entry name" value="Ankyrin_rpt"/>
</dbReference>
<dbReference type="SUPFAM" id="SSF49354">
    <property type="entry name" value="PapD-like"/>
    <property type="match status" value="1"/>
</dbReference>